<evidence type="ECO:0000259" key="2">
    <source>
        <dbReference type="PROSITE" id="PS50878"/>
    </source>
</evidence>
<proteinExistence type="predicted"/>
<dbReference type="Proteomes" id="UP000694941">
    <property type="component" value="Unplaced"/>
</dbReference>
<evidence type="ECO:0000256" key="1">
    <source>
        <dbReference type="SAM" id="MobiDB-lite"/>
    </source>
</evidence>
<dbReference type="PANTHER" id="PTHR21301:SF11">
    <property type="entry name" value="GIY-YIG DOMAIN-CONTAINING PROTEIN"/>
    <property type="match status" value="1"/>
</dbReference>
<feature type="region of interest" description="Disordered" evidence="1">
    <location>
        <begin position="76"/>
        <end position="108"/>
    </location>
</feature>
<dbReference type="PROSITE" id="PS50878">
    <property type="entry name" value="RT_POL"/>
    <property type="match status" value="1"/>
</dbReference>
<dbReference type="GeneID" id="106472086"/>
<dbReference type="PANTHER" id="PTHR21301">
    <property type="entry name" value="REVERSE TRANSCRIPTASE"/>
    <property type="match status" value="1"/>
</dbReference>
<protein>
    <submittedName>
        <fullName evidence="4">Uncharacterized protein LOC106472086</fullName>
    </submittedName>
</protein>
<sequence length="175" mass="20143">MAMGSPLSSVIANIYMEYFEDLALEPAPLVPAVWLRYVDDTFVLREHQEDVTSFLDHINRPRPSIQFTTEQAYQRRYGESVDDTTSGPSSEVIQHSEEHSPKSDHTSKEQTAYMTFHTVVVDHTKDKQIDHRKATIQGEIDKSGIAEHAWSDGEHRPAWDKVTIIDTEPHWKIRK</sequence>
<gene>
    <name evidence="4" type="primary">LOC106472086</name>
</gene>
<feature type="domain" description="Reverse transcriptase" evidence="2">
    <location>
        <begin position="1"/>
        <end position="118"/>
    </location>
</feature>
<dbReference type="InterPro" id="IPR000477">
    <property type="entry name" value="RT_dom"/>
</dbReference>
<organism evidence="3 4">
    <name type="scientific">Limulus polyphemus</name>
    <name type="common">Atlantic horseshoe crab</name>
    <dbReference type="NCBI Taxonomy" id="6850"/>
    <lineage>
        <taxon>Eukaryota</taxon>
        <taxon>Metazoa</taxon>
        <taxon>Ecdysozoa</taxon>
        <taxon>Arthropoda</taxon>
        <taxon>Chelicerata</taxon>
        <taxon>Merostomata</taxon>
        <taxon>Xiphosura</taxon>
        <taxon>Limulidae</taxon>
        <taxon>Limulus</taxon>
    </lineage>
</organism>
<evidence type="ECO:0000313" key="4">
    <source>
        <dbReference type="RefSeq" id="XP_013788171.1"/>
    </source>
</evidence>
<dbReference type="CDD" id="cd00304">
    <property type="entry name" value="RT_like"/>
    <property type="match status" value="1"/>
</dbReference>
<reference evidence="4" key="1">
    <citation type="submission" date="2025-08" db="UniProtKB">
        <authorList>
            <consortium name="RefSeq"/>
        </authorList>
    </citation>
    <scope>IDENTIFICATION</scope>
    <source>
        <tissue evidence="4">Muscle</tissue>
    </source>
</reference>
<keyword evidence="3" id="KW-1185">Reference proteome</keyword>
<feature type="compositionally biased region" description="Polar residues" evidence="1">
    <location>
        <begin position="83"/>
        <end position="93"/>
    </location>
</feature>
<feature type="compositionally biased region" description="Basic and acidic residues" evidence="1">
    <location>
        <begin position="94"/>
        <end position="108"/>
    </location>
</feature>
<name>A0ABM1BT57_LIMPO</name>
<accession>A0ABM1BT57</accession>
<evidence type="ECO:0000313" key="3">
    <source>
        <dbReference type="Proteomes" id="UP000694941"/>
    </source>
</evidence>
<dbReference type="RefSeq" id="XP_013788171.1">
    <property type="nucleotide sequence ID" value="XM_013932717.1"/>
</dbReference>